<dbReference type="RefSeq" id="WP_049643233.1">
    <property type="nucleotide sequence ID" value="NZ_LFTY01000002.1"/>
</dbReference>
<feature type="domain" description="VOC" evidence="1">
    <location>
        <begin position="4"/>
        <end position="119"/>
    </location>
</feature>
<dbReference type="PANTHER" id="PTHR46142">
    <property type="match status" value="1"/>
</dbReference>
<dbReference type="Gene3D" id="3.10.180.10">
    <property type="entry name" value="2,3-Dihydroxybiphenyl 1,2-Dioxygenase, domain 1"/>
    <property type="match status" value="1"/>
</dbReference>
<dbReference type="InterPro" id="IPR004360">
    <property type="entry name" value="Glyas_Fos-R_dOase_dom"/>
</dbReference>
<dbReference type="Pfam" id="PF00903">
    <property type="entry name" value="Glyoxalase"/>
    <property type="match status" value="1"/>
</dbReference>
<gene>
    <name evidence="2" type="ORF">AIOL_002478</name>
</gene>
<comment type="caution">
    <text evidence="2">The sequence shown here is derived from an EMBL/GenBank/DDBJ whole genome shotgun (WGS) entry which is preliminary data.</text>
</comment>
<proteinExistence type="predicted"/>
<dbReference type="STRING" id="1675527.AIOL_002478"/>
<keyword evidence="3" id="KW-1185">Reference proteome</keyword>
<accession>A0A0J9GVB2</accession>
<evidence type="ECO:0000313" key="2">
    <source>
        <dbReference type="EMBL" id="KMW57513.1"/>
    </source>
</evidence>
<organism evidence="2 3">
    <name type="scientific">Candidatus Rhodobacter oscarellae</name>
    <dbReference type="NCBI Taxonomy" id="1675527"/>
    <lineage>
        <taxon>Bacteria</taxon>
        <taxon>Pseudomonadati</taxon>
        <taxon>Pseudomonadota</taxon>
        <taxon>Alphaproteobacteria</taxon>
        <taxon>Rhodobacterales</taxon>
        <taxon>Rhodobacter group</taxon>
        <taxon>Rhodobacter</taxon>
    </lineage>
</organism>
<evidence type="ECO:0000259" key="1">
    <source>
        <dbReference type="PROSITE" id="PS51819"/>
    </source>
</evidence>
<protein>
    <submittedName>
        <fullName evidence="2">Putative dioxygenase</fullName>
    </submittedName>
</protein>
<sequence length="124" mass="13991">MLQSFDHVNVKTGRLEEMVAWYADILDLYAGWRPSFPFPGAWLYLGDHPYIHLVGMDTEPVSEDPKIEHYAFRATGKTAFLEKLAARGVVYQLSEVQDAGIVQVNIFDPDGNHIHIDFALNEAA</sequence>
<keyword evidence="2" id="KW-0560">Oxidoreductase</keyword>
<name>A0A0J9GVB2_9RHOB</name>
<keyword evidence="2" id="KW-0223">Dioxygenase</keyword>
<dbReference type="GO" id="GO:0051213">
    <property type="term" value="F:dioxygenase activity"/>
    <property type="evidence" value="ECO:0007669"/>
    <property type="project" value="UniProtKB-KW"/>
</dbReference>
<dbReference type="Proteomes" id="UP000037178">
    <property type="component" value="Unassembled WGS sequence"/>
</dbReference>
<dbReference type="OrthoDB" id="5243302at2"/>
<dbReference type="InterPro" id="IPR029068">
    <property type="entry name" value="Glyas_Bleomycin-R_OHBP_Dase"/>
</dbReference>
<dbReference type="PANTHER" id="PTHR46142:SF3">
    <property type="entry name" value="F18B13.24 PROTEIN"/>
    <property type="match status" value="1"/>
</dbReference>
<dbReference type="PROSITE" id="PS51819">
    <property type="entry name" value="VOC"/>
    <property type="match status" value="1"/>
</dbReference>
<dbReference type="SUPFAM" id="SSF54593">
    <property type="entry name" value="Glyoxalase/Bleomycin resistance protein/Dihydroxybiphenyl dioxygenase"/>
    <property type="match status" value="1"/>
</dbReference>
<dbReference type="EMBL" id="LFTY01000002">
    <property type="protein sequence ID" value="KMW57513.1"/>
    <property type="molecule type" value="Genomic_DNA"/>
</dbReference>
<dbReference type="AlphaFoldDB" id="A0A0J9GVB2"/>
<dbReference type="InterPro" id="IPR037523">
    <property type="entry name" value="VOC_core"/>
</dbReference>
<dbReference type="PATRIC" id="fig|1675527.3.peg.2600"/>
<evidence type="ECO:0000313" key="3">
    <source>
        <dbReference type="Proteomes" id="UP000037178"/>
    </source>
</evidence>
<reference evidence="2 3" key="1">
    <citation type="submission" date="2015-06" db="EMBL/GenBank/DDBJ databases">
        <title>Draft genome sequence of an Alphaproteobacteria species associated to the Mediterranean sponge Oscarella lobularis.</title>
        <authorList>
            <person name="Jourda C."/>
            <person name="Santini S."/>
            <person name="Claverie J.-M."/>
        </authorList>
    </citation>
    <scope>NUCLEOTIDE SEQUENCE [LARGE SCALE GENOMIC DNA]</scope>
    <source>
        <strain evidence="2">IGS</strain>
    </source>
</reference>